<comment type="function">
    <text evidence="7">Epoxide hydrolase involved in the biosynthesis of cucurbitacin and mogroside tetracyclic triterpene natural products (e.g. siamenoside I and mogrosides IV, V and VI). Cucurbitacins have cytotoxic properties and exhibit deterrent taste as a defense barrier against herbivores. Mogrosides are nonsugar highly oxygenated compounds used as high-intensity zero-calorie sweeteners; they also possess pharmacological properties such as regulating immunity, lowering blood sugar and lipid levels, protecting the liver, and acting as antioxidants and antitumor agents. Catalyzes the hydrolysis of aromatic epoxide-containing substrates, such as the conversion of 24,25-epoxycucurbitadienol to 24,25-dihydroxycucurbitadienol.</text>
</comment>
<protein>
    <recommendedName>
        <fullName evidence="3">soluble epoxide hydrolase</fullName>
        <ecNumber evidence="3">3.3.2.10</ecNumber>
    </recommendedName>
</protein>
<evidence type="ECO:0000256" key="5">
    <source>
        <dbReference type="ARBA" id="ARBA00038334"/>
    </source>
</evidence>
<keyword evidence="9" id="KW-1133">Transmembrane helix</keyword>
<sequence length="375" mass="41821">MPAGDNNSFPGSVAIALAAIIIPILLSIFARNPPISRRPSNPNLTVKDPTTAADMDGIRHRTLTLNGINVHVAESGPADGPVVLFVHGFPELWYCWRHQMAAVASHGYRAVAPDLRGFGDTDAPADPASYTAFHVVGDLVALIDAVAPEGQKVFVVAHDWGAYMAWYLCLFRPDKVKALVNMSVLFNPRSPNRKPLPSLKAFLGDDYYVCRFQEPGVIEAEFAELGTERVLKEFFAYHTPAPLYMPKSKPFGHSPDVQIALPPWLSEEDLKYYIDKFEKTGFTGGLNYYRNIDRNWELTAPWQGDQVKVPVKFIVGDQDLTYNTGNARDYIGKGGFKRDVPFLQEVVVMPGVGHFLNEERADEINSHIVEFIRKF</sequence>
<evidence type="ECO:0000256" key="1">
    <source>
        <dbReference type="ARBA" id="ARBA00004721"/>
    </source>
</evidence>
<dbReference type="PANTHER" id="PTHR43329">
    <property type="entry name" value="EPOXIDE HYDROLASE"/>
    <property type="match status" value="1"/>
</dbReference>
<dbReference type="PRINTS" id="PR00412">
    <property type="entry name" value="EPOXHYDRLASE"/>
</dbReference>
<dbReference type="SUPFAM" id="SSF53474">
    <property type="entry name" value="alpha/beta-Hydrolases"/>
    <property type="match status" value="1"/>
</dbReference>
<comment type="catalytic activity">
    <reaction evidence="8">
        <text>(24S)-24,25-epoxycucurbitadienol + H2O = (24R)-24,25-dihydroxycucurbitadienol</text>
        <dbReference type="Rhea" id="RHEA:81855"/>
        <dbReference type="ChEBI" id="CHEBI:15377"/>
        <dbReference type="ChEBI" id="CHEBI:229949"/>
        <dbReference type="ChEBI" id="CHEBI:229950"/>
    </reaction>
    <physiologicalReaction direction="left-to-right" evidence="8">
        <dbReference type="Rhea" id="RHEA:81856"/>
    </physiologicalReaction>
</comment>
<evidence type="ECO:0000313" key="12">
    <source>
        <dbReference type="Proteomes" id="UP001154282"/>
    </source>
</evidence>
<comment type="caution">
    <text evidence="11">The sequence shown here is derived from an EMBL/GenBank/DDBJ whole genome shotgun (WGS) entry which is preliminary data.</text>
</comment>
<organism evidence="11 12">
    <name type="scientific">Linum tenue</name>
    <dbReference type="NCBI Taxonomy" id="586396"/>
    <lineage>
        <taxon>Eukaryota</taxon>
        <taxon>Viridiplantae</taxon>
        <taxon>Streptophyta</taxon>
        <taxon>Embryophyta</taxon>
        <taxon>Tracheophyta</taxon>
        <taxon>Spermatophyta</taxon>
        <taxon>Magnoliopsida</taxon>
        <taxon>eudicotyledons</taxon>
        <taxon>Gunneridae</taxon>
        <taxon>Pentapetalae</taxon>
        <taxon>rosids</taxon>
        <taxon>fabids</taxon>
        <taxon>Malpighiales</taxon>
        <taxon>Linaceae</taxon>
        <taxon>Linum</taxon>
    </lineage>
</organism>
<evidence type="ECO:0000256" key="8">
    <source>
        <dbReference type="ARBA" id="ARBA00093212"/>
    </source>
</evidence>
<evidence type="ECO:0000256" key="6">
    <source>
        <dbReference type="ARBA" id="ARBA00051067"/>
    </source>
</evidence>
<evidence type="ECO:0000256" key="4">
    <source>
        <dbReference type="ARBA" id="ARBA00022801"/>
    </source>
</evidence>
<dbReference type="InterPro" id="IPR029058">
    <property type="entry name" value="AB_hydrolase_fold"/>
</dbReference>
<evidence type="ECO:0000256" key="9">
    <source>
        <dbReference type="SAM" id="Phobius"/>
    </source>
</evidence>
<dbReference type="EC" id="3.3.2.10" evidence="3"/>
<dbReference type="Pfam" id="PF00561">
    <property type="entry name" value="Abhydrolase_1"/>
    <property type="match status" value="1"/>
</dbReference>
<keyword evidence="12" id="KW-1185">Reference proteome</keyword>
<reference evidence="11" key="1">
    <citation type="submission" date="2022-08" db="EMBL/GenBank/DDBJ databases">
        <authorList>
            <person name="Gutierrez-Valencia J."/>
        </authorList>
    </citation>
    <scope>NUCLEOTIDE SEQUENCE</scope>
</reference>
<dbReference type="Proteomes" id="UP001154282">
    <property type="component" value="Unassembled WGS sequence"/>
</dbReference>
<keyword evidence="4" id="KW-0378">Hydrolase</keyword>
<gene>
    <name evidence="11" type="ORF">LITE_LOCUS37218</name>
</gene>
<proteinExistence type="inferred from homology"/>
<keyword evidence="9" id="KW-0472">Membrane</keyword>
<dbReference type="Gene3D" id="3.40.50.1820">
    <property type="entry name" value="alpha/beta hydrolase"/>
    <property type="match status" value="1"/>
</dbReference>
<comment type="pathway">
    <text evidence="1">Secondary metabolite biosynthesis; terpenoid biosynthesis.</text>
</comment>
<accession>A0AAV0P8I6</accession>
<evidence type="ECO:0000256" key="2">
    <source>
        <dbReference type="ARBA" id="ARBA00011738"/>
    </source>
</evidence>
<dbReference type="InterPro" id="IPR000073">
    <property type="entry name" value="AB_hydrolase_1"/>
</dbReference>
<dbReference type="EMBL" id="CAMGYJ010000008">
    <property type="protein sequence ID" value="CAI0466887.1"/>
    <property type="molecule type" value="Genomic_DNA"/>
</dbReference>
<comment type="catalytic activity">
    <reaction evidence="6">
        <text>an epoxide + H2O = an ethanediol</text>
        <dbReference type="Rhea" id="RHEA:19037"/>
        <dbReference type="ChEBI" id="CHEBI:15377"/>
        <dbReference type="ChEBI" id="CHEBI:32955"/>
        <dbReference type="ChEBI" id="CHEBI:140594"/>
        <dbReference type="EC" id="3.3.2.10"/>
    </reaction>
    <physiologicalReaction direction="left-to-right" evidence="6">
        <dbReference type="Rhea" id="RHEA:19038"/>
    </physiologicalReaction>
</comment>
<name>A0AAV0P8I6_9ROSI</name>
<comment type="similarity">
    <text evidence="5">Belongs to the AB hydrolase superfamily. Epoxide hydrolase family.</text>
</comment>
<comment type="subunit">
    <text evidence="2">Homodimer.</text>
</comment>
<dbReference type="FunFam" id="3.40.50.1820:FF:000161">
    <property type="entry name" value="Epoxide hydrolase"/>
    <property type="match status" value="1"/>
</dbReference>
<evidence type="ECO:0000259" key="10">
    <source>
        <dbReference type="Pfam" id="PF00561"/>
    </source>
</evidence>
<feature type="transmembrane region" description="Helical" evidence="9">
    <location>
        <begin position="12"/>
        <end position="30"/>
    </location>
</feature>
<keyword evidence="9" id="KW-0812">Transmembrane</keyword>
<dbReference type="AlphaFoldDB" id="A0AAV0P8I6"/>
<dbReference type="InterPro" id="IPR000639">
    <property type="entry name" value="Epox_hydrolase-like"/>
</dbReference>
<feature type="domain" description="AB hydrolase-1" evidence="10">
    <location>
        <begin position="81"/>
        <end position="360"/>
    </location>
</feature>
<evidence type="ECO:0000313" key="11">
    <source>
        <dbReference type="EMBL" id="CAI0466887.1"/>
    </source>
</evidence>
<dbReference type="GO" id="GO:0004301">
    <property type="term" value="F:epoxide hydrolase activity"/>
    <property type="evidence" value="ECO:0007669"/>
    <property type="project" value="UniProtKB-EC"/>
</dbReference>
<evidence type="ECO:0000256" key="3">
    <source>
        <dbReference type="ARBA" id="ARBA00013006"/>
    </source>
</evidence>
<evidence type="ECO:0000256" key="7">
    <source>
        <dbReference type="ARBA" id="ARBA00058358"/>
    </source>
</evidence>